<dbReference type="OrthoDB" id="5296936at2"/>
<dbReference type="Proteomes" id="UP000253628">
    <property type="component" value="Unassembled WGS sequence"/>
</dbReference>
<reference evidence="6 7" key="1">
    <citation type="submission" date="2018-06" db="EMBL/GenBank/DDBJ databases">
        <title>Genomic Encyclopedia of Type Strains, Phase IV (KMG-IV): sequencing the most valuable type-strain genomes for metagenomic binning, comparative biology and taxonomic classification.</title>
        <authorList>
            <person name="Goeker M."/>
        </authorList>
    </citation>
    <scope>NUCLEOTIDE SEQUENCE [LARGE SCALE GENOMIC DNA]</scope>
    <source>
        <strain evidence="6 7">DSM 25520</strain>
    </source>
</reference>
<accession>A0A366H3D0</accession>
<keyword evidence="7" id="KW-1185">Reference proteome</keyword>
<comment type="similarity">
    <text evidence="1">Belongs to the hemerythrin family.</text>
</comment>
<gene>
    <name evidence="6" type="ORF">DFR37_11241</name>
</gene>
<dbReference type="Gene3D" id="1.20.120.50">
    <property type="entry name" value="Hemerythrin-like"/>
    <property type="match status" value="1"/>
</dbReference>
<protein>
    <submittedName>
        <fullName evidence="6">Hemerythrin-like metal-binding protein</fullName>
    </submittedName>
</protein>
<dbReference type="PANTHER" id="PTHR37164">
    <property type="entry name" value="BACTERIOHEMERYTHRIN"/>
    <property type="match status" value="1"/>
</dbReference>
<dbReference type="GO" id="GO:0005344">
    <property type="term" value="F:oxygen carrier activity"/>
    <property type="evidence" value="ECO:0007669"/>
    <property type="project" value="UniProtKB-KW"/>
</dbReference>
<keyword evidence="3" id="KW-0479">Metal-binding</keyword>
<dbReference type="AlphaFoldDB" id="A0A366H3D0"/>
<dbReference type="InterPro" id="IPR050669">
    <property type="entry name" value="Hemerythrin"/>
</dbReference>
<dbReference type="PANTHER" id="PTHR37164:SF1">
    <property type="entry name" value="BACTERIOHEMERYTHRIN"/>
    <property type="match status" value="1"/>
</dbReference>
<dbReference type="EMBL" id="QNRQ01000012">
    <property type="protein sequence ID" value="RBP36462.1"/>
    <property type="molecule type" value="Genomic_DNA"/>
</dbReference>
<dbReference type="PROSITE" id="PS00550">
    <property type="entry name" value="HEMERYTHRINS"/>
    <property type="match status" value="1"/>
</dbReference>
<comment type="caution">
    <text evidence="6">The sequence shown here is derived from an EMBL/GenBank/DDBJ whole genome shotgun (WGS) entry which is preliminary data.</text>
</comment>
<keyword evidence="2" id="KW-0561">Oxygen transport</keyword>
<evidence type="ECO:0000313" key="7">
    <source>
        <dbReference type="Proteomes" id="UP000253628"/>
    </source>
</evidence>
<keyword evidence="4" id="KW-0408">Iron</keyword>
<feature type="domain" description="Hemerythrin-like" evidence="5">
    <location>
        <begin position="20"/>
        <end position="118"/>
    </location>
</feature>
<keyword evidence="2" id="KW-0813">Transport</keyword>
<organism evidence="6 7">
    <name type="scientific">Eoetvoesiella caeni</name>
    <dbReference type="NCBI Taxonomy" id="645616"/>
    <lineage>
        <taxon>Bacteria</taxon>
        <taxon>Pseudomonadati</taxon>
        <taxon>Pseudomonadota</taxon>
        <taxon>Betaproteobacteria</taxon>
        <taxon>Burkholderiales</taxon>
        <taxon>Alcaligenaceae</taxon>
        <taxon>Eoetvoesiella</taxon>
    </lineage>
</organism>
<dbReference type="InterPro" id="IPR012312">
    <property type="entry name" value="Hemerythrin-like"/>
</dbReference>
<dbReference type="CDD" id="cd12107">
    <property type="entry name" value="Hemerythrin"/>
    <property type="match status" value="1"/>
</dbReference>
<dbReference type="SUPFAM" id="SSF47188">
    <property type="entry name" value="Hemerythrin-like"/>
    <property type="match status" value="1"/>
</dbReference>
<sequence length="150" mass="16833">MTAPQDLTWTDAFLAGYGPMDDTHREFVDIVGAMLRGPDEALLEHLQKLIVHTEHHFSQEEHWMNTTAFPATECHTDEHAAVLKSMREVASFVTEGGEPAEARRLATELARWFPGHTDYLDASLAQWVAKKQLGAVPIVVRRGVAYHEAE</sequence>
<evidence type="ECO:0000259" key="5">
    <source>
        <dbReference type="Pfam" id="PF01814"/>
    </source>
</evidence>
<evidence type="ECO:0000256" key="3">
    <source>
        <dbReference type="ARBA" id="ARBA00022723"/>
    </source>
</evidence>
<evidence type="ECO:0000313" key="6">
    <source>
        <dbReference type="EMBL" id="RBP36462.1"/>
    </source>
</evidence>
<dbReference type="InterPro" id="IPR016131">
    <property type="entry name" value="Haemerythrin_Fe_BS"/>
</dbReference>
<dbReference type="Pfam" id="PF01814">
    <property type="entry name" value="Hemerythrin"/>
    <property type="match status" value="1"/>
</dbReference>
<dbReference type="InterPro" id="IPR035938">
    <property type="entry name" value="Hemerythrin-like_sf"/>
</dbReference>
<dbReference type="RefSeq" id="WP_113934601.1">
    <property type="nucleotide sequence ID" value="NZ_JACCEU010000006.1"/>
</dbReference>
<evidence type="ECO:0000256" key="2">
    <source>
        <dbReference type="ARBA" id="ARBA00022621"/>
    </source>
</evidence>
<dbReference type="InterPro" id="IPR012827">
    <property type="entry name" value="Hemerythrin_metal-bd"/>
</dbReference>
<proteinExistence type="inferred from homology"/>
<dbReference type="NCBIfam" id="TIGR02481">
    <property type="entry name" value="hemeryth_dom"/>
    <property type="match status" value="1"/>
</dbReference>
<dbReference type="GO" id="GO:0046872">
    <property type="term" value="F:metal ion binding"/>
    <property type="evidence" value="ECO:0007669"/>
    <property type="project" value="UniProtKB-KW"/>
</dbReference>
<evidence type="ECO:0000256" key="4">
    <source>
        <dbReference type="ARBA" id="ARBA00023004"/>
    </source>
</evidence>
<evidence type="ECO:0000256" key="1">
    <source>
        <dbReference type="ARBA" id="ARBA00010587"/>
    </source>
</evidence>
<name>A0A366H3D0_9BURK</name>